<dbReference type="PRINTS" id="PR00081">
    <property type="entry name" value="GDHRDH"/>
</dbReference>
<feature type="transmembrane region" description="Helical" evidence="5">
    <location>
        <begin position="41"/>
        <end position="58"/>
    </location>
</feature>
<comment type="similarity">
    <text evidence="2 4">Belongs to the short-chain dehydrogenases/reductases (SDR) family.</text>
</comment>
<dbReference type="PANTHER" id="PTHR43899:SF13">
    <property type="entry name" value="RH59310P"/>
    <property type="match status" value="1"/>
</dbReference>
<organism evidence="6">
    <name type="scientific">Heterosigma akashiwo</name>
    <name type="common">Chromophytic alga</name>
    <name type="synonym">Heterosigma carterae</name>
    <dbReference type="NCBI Taxonomy" id="2829"/>
    <lineage>
        <taxon>Eukaryota</taxon>
        <taxon>Sar</taxon>
        <taxon>Stramenopiles</taxon>
        <taxon>Ochrophyta</taxon>
        <taxon>Raphidophyceae</taxon>
        <taxon>Chattonellales</taxon>
        <taxon>Chattonellaceae</taxon>
        <taxon>Heterosigma</taxon>
    </lineage>
</organism>
<evidence type="ECO:0000256" key="3">
    <source>
        <dbReference type="ARBA" id="ARBA00023002"/>
    </source>
</evidence>
<dbReference type="InterPro" id="IPR051019">
    <property type="entry name" value="VLCFA-Steroid_DH"/>
</dbReference>
<dbReference type="SUPFAM" id="SSF51735">
    <property type="entry name" value="NAD(P)-binding Rossmann-fold domains"/>
    <property type="match status" value="1"/>
</dbReference>
<dbReference type="InterPro" id="IPR020904">
    <property type="entry name" value="Sc_DH/Rdtase_CS"/>
</dbReference>
<comment type="subcellular location">
    <subcellularLocation>
        <location evidence="1">Endoplasmic reticulum</location>
    </subcellularLocation>
</comment>
<dbReference type="InterPro" id="IPR036291">
    <property type="entry name" value="NAD(P)-bd_dom_sf"/>
</dbReference>
<protein>
    <submittedName>
        <fullName evidence="6">Uncharacterized protein</fullName>
    </submittedName>
</protein>
<dbReference type="PROSITE" id="PS00061">
    <property type="entry name" value="ADH_SHORT"/>
    <property type="match status" value="1"/>
</dbReference>
<evidence type="ECO:0000256" key="5">
    <source>
        <dbReference type="SAM" id="Phobius"/>
    </source>
</evidence>
<dbReference type="Gene3D" id="3.40.50.720">
    <property type="entry name" value="NAD(P)-binding Rossmann-like Domain"/>
    <property type="match status" value="1"/>
</dbReference>
<feature type="transmembrane region" description="Helical" evidence="5">
    <location>
        <begin position="10"/>
        <end position="29"/>
    </location>
</feature>
<dbReference type="CDD" id="cd05356">
    <property type="entry name" value="17beta-HSD1_like_SDR_c"/>
    <property type="match status" value="1"/>
</dbReference>
<keyword evidence="5" id="KW-0472">Membrane</keyword>
<gene>
    <name evidence="6" type="ORF">HAKA00212_LOCUS8102</name>
</gene>
<feature type="transmembrane region" description="Helical" evidence="5">
    <location>
        <begin position="70"/>
        <end position="95"/>
    </location>
</feature>
<keyword evidence="5" id="KW-1133">Transmembrane helix</keyword>
<accession>A0A7S3XQL8</accession>
<dbReference type="PANTHER" id="PTHR43899">
    <property type="entry name" value="RH59310P"/>
    <property type="match status" value="1"/>
</dbReference>
<evidence type="ECO:0000256" key="2">
    <source>
        <dbReference type="ARBA" id="ARBA00006484"/>
    </source>
</evidence>
<dbReference type="Pfam" id="PF00106">
    <property type="entry name" value="adh_short"/>
    <property type="match status" value="1"/>
</dbReference>
<keyword evidence="3" id="KW-0560">Oxidoreductase</keyword>
<dbReference type="GO" id="GO:0005783">
    <property type="term" value="C:endoplasmic reticulum"/>
    <property type="evidence" value="ECO:0007669"/>
    <property type="project" value="UniProtKB-SubCell"/>
</dbReference>
<sequence length="338" mass="37812">MGLSIKDRKLLQIAIPVSVLVVGFFTFLAQKFNLLDDPLRFLGAIFCVTSSYQLVVTASKNGMFKASKEVSYYGEWAIVTGCTSGIGLSFAYILAHKRMNLFLISRSEAKLEALKSELNDKFPAVQVNFLVHDFSEGCPESFLKVLNEGFEALKPGSIGLLINNVGVANYVPDRFHAFAVNEVERMINVNIKSTVHLTHSVLPFMLENRKGAIINVSSACGTHATPMLAVYSATKAFVTQFSTSIAYEYEKQGIDVLAITPYYFMSSYFKAKEPTLGIPHSSKVANGALKQLGRTKKAFPYWFHATQRVLFGFHPDWPQRLMWSMEQNKKRSEKKKST</sequence>
<evidence type="ECO:0000313" key="6">
    <source>
        <dbReference type="EMBL" id="CAE0629420.1"/>
    </source>
</evidence>
<dbReference type="EMBL" id="HBIU01017381">
    <property type="protein sequence ID" value="CAE0629420.1"/>
    <property type="molecule type" value="Transcribed_RNA"/>
</dbReference>
<evidence type="ECO:0000256" key="1">
    <source>
        <dbReference type="ARBA" id="ARBA00004240"/>
    </source>
</evidence>
<dbReference type="PRINTS" id="PR00080">
    <property type="entry name" value="SDRFAMILY"/>
</dbReference>
<name>A0A7S3XQL8_HETAK</name>
<dbReference type="PIRSF" id="PIRSF000126">
    <property type="entry name" value="11-beta-HSD1"/>
    <property type="match status" value="1"/>
</dbReference>
<evidence type="ECO:0000256" key="4">
    <source>
        <dbReference type="RuleBase" id="RU000363"/>
    </source>
</evidence>
<dbReference type="AlphaFoldDB" id="A0A7S3XQL8"/>
<proteinExistence type="inferred from homology"/>
<dbReference type="GO" id="GO:0016491">
    <property type="term" value="F:oxidoreductase activity"/>
    <property type="evidence" value="ECO:0007669"/>
    <property type="project" value="UniProtKB-KW"/>
</dbReference>
<keyword evidence="5" id="KW-0812">Transmembrane</keyword>
<dbReference type="InterPro" id="IPR002347">
    <property type="entry name" value="SDR_fam"/>
</dbReference>
<reference evidence="6" key="1">
    <citation type="submission" date="2021-01" db="EMBL/GenBank/DDBJ databases">
        <authorList>
            <person name="Corre E."/>
            <person name="Pelletier E."/>
            <person name="Niang G."/>
            <person name="Scheremetjew M."/>
            <person name="Finn R."/>
            <person name="Kale V."/>
            <person name="Holt S."/>
            <person name="Cochrane G."/>
            <person name="Meng A."/>
            <person name="Brown T."/>
            <person name="Cohen L."/>
        </authorList>
    </citation>
    <scope>NUCLEOTIDE SEQUENCE</scope>
    <source>
        <strain evidence="6">CCMP3107</strain>
    </source>
</reference>